<dbReference type="SMART" id="SM00355">
    <property type="entry name" value="ZnF_C2H2"/>
    <property type="match status" value="2"/>
</dbReference>
<dbReference type="OrthoDB" id="8922241at2759"/>
<name>A0A139AQE4_GONPJ</name>
<evidence type="ECO:0000313" key="4">
    <source>
        <dbReference type="EMBL" id="KXS18942.1"/>
    </source>
</evidence>
<evidence type="ECO:0000256" key="2">
    <source>
        <dbReference type="SAM" id="MobiDB-lite"/>
    </source>
</evidence>
<dbReference type="GO" id="GO:0008270">
    <property type="term" value="F:zinc ion binding"/>
    <property type="evidence" value="ECO:0007669"/>
    <property type="project" value="UniProtKB-KW"/>
</dbReference>
<accession>A0A139AQE4</accession>
<dbReference type="InterPro" id="IPR013087">
    <property type="entry name" value="Znf_C2H2_type"/>
</dbReference>
<organism evidence="4 5">
    <name type="scientific">Gonapodya prolifera (strain JEL478)</name>
    <name type="common">Monoblepharis prolifera</name>
    <dbReference type="NCBI Taxonomy" id="1344416"/>
    <lineage>
        <taxon>Eukaryota</taxon>
        <taxon>Fungi</taxon>
        <taxon>Fungi incertae sedis</taxon>
        <taxon>Chytridiomycota</taxon>
        <taxon>Chytridiomycota incertae sedis</taxon>
        <taxon>Monoblepharidomycetes</taxon>
        <taxon>Monoblepharidales</taxon>
        <taxon>Gonapodyaceae</taxon>
        <taxon>Gonapodya</taxon>
    </lineage>
</organism>
<feature type="compositionally biased region" description="Pro residues" evidence="2">
    <location>
        <begin position="177"/>
        <end position="190"/>
    </location>
</feature>
<feature type="region of interest" description="Disordered" evidence="2">
    <location>
        <begin position="143"/>
        <end position="260"/>
    </location>
</feature>
<sequence length="304" mass="32935">MPPKPITKKTAAELERVIDRGDDDRFHCPVAGCAISCTNKWNCLAHLRTHIKDREHEFFCDLCGAGFHHSGDYSRHMKRCAGDIPACQWCGQQLGGFVKRHRLLTHERRCQAQQNATQQQPSSPMQLTTVVPVVAVQQAAPPTVASEVTPPPVAHAPVKPRTPSNSSDSSAAMTYPSPSPSPPPPEVPPEPSHRISLAFALSSPSLMPSSPPPLLSPSPLPDSPVSPIFSGQSLSQLSPHPDPYSQEPMESAERRGAVGPVEEGWGAWKLDGEESRQVEVEVATTMVDMWGVMVQGEAEAETGW</sequence>
<evidence type="ECO:0000313" key="5">
    <source>
        <dbReference type="Proteomes" id="UP000070544"/>
    </source>
</evidence>
<feature type="compositionally biased region" description="Polar residues" evidence="2">
    <location>
        <begin position="162"/>
        <end position="172"/>
    </location>
</feature>
<proteinExistence type="predicted"/>
<dbReference type="AlphaFoldDB" id="A0A139AQE4"/>
<feature type="domain" description="C2H2-type" evidence="3">
    <location>
        <begin position="58"/>
        <end position="85"/>
    </location>
</feature>
<reference evidence="4 5" key="1">
    <citation type="journal article" date="2015" name="Genome Biol. Evol.">
        <title>Phylogenomic analyses indicate that early fungi evolved digesting cell walls of algal ancestors of land plants.</title>
        <authorList>
            <person name="Chang Y."/>
            <person name="Wang S."/>
            <person name="Sekimoto S."/>
            <person name="Aerts A.L."/>
            <person name="Choi C."/>
            <person name="Clum A."/>
            <person name="LaButti K.M."/>
            <person name="Lindquist E.A."/>
            <person name="Yee Ngan C."/>
            <person name="Ohm R.A."/>
            <person name="Salamov A.A."/>
            <person name="Grigoriev I.V."/>
            <person name="Spatafora J.W."/>
            <person name="Berbee M.L."/>
        </authorList>
    </citation>
    <scope>NUCLEOTIDE SEQUENCE [LARGE SCALE GENOMIC DNA]</scope>
    <source>
        <strain evidence="4 5">JEL478</strain>
    </source>
</reference>
<evidence type="ECO:0000256" key="1">
    <source>
        <dbReference type="PROSITE-ProRule" id="PRU00042"/>
    </source>
</evidence>
<keyword evidence="1" id="KW-0863">Zinc-finger</keyword>
<dbReference type="SUPFAM" id="SSF57667">
    <property type="entry name" value="beta-beta-alpha zinc fingers"/>
    <property type="match status" value="1"/>
</dbReference>
<dbReference type="InterPro" id="IPR036236">
    <property type="entry name" value="Znf_C2H2_sf"/>
</dbReference>
<protein>
    <recommendedName>
        <fullName evidence="3">C2H2-type domain-containing protein</fullName>
    </recommendedName>
</protein>
<dbReference type="Gene3D" id="3.30.160.60">
    <property type="entry name" value="Classic Zinc Finger"/>
    <property type="match status" value="1"/>
</dbReference>
<feature type="compositionally biased region" description="Polar residues" evidence="2">
    <location>
        <begin position="229"/>
        <end position="238"/>
    </location>
</feature>
<dbReference type="PROSITE" id="PS50157">
    <property type="entry name" value="ZINC_FINGER_C2H2_2"/>
    <property type="match status" value="1"/>
</dbReference>
<gene>
    <name evidence="4" type="ORF">M427DRAFT_132441</name>
</gene>
<dbReference type="Proteomes" id="UP000070544">
    <property type="component" value="Unassembled WGS sequence"/>
</dbReference>
<keyword evidence="1" id="KW-0862">Zinc</keyword>
<dbReference type="EMBL" id="KQ965740">
    <property type="protein sequence ID" value="KXS18942.1"/>
    <property type="molecule type" value="Genomic_DNA"/>
</dbReference>
<feature type="compositionally biased region" description="Pro residues" evidence="2">
    <location>
        <begin position="209"/>
        <end position="224"/>
    </location>
</feature>
<evidence type="ECO:0000259" key="3">
    <source>
        <dbReference type="PROSITE" id="PS50157"/>
    </source>
</evidence>
<keyword evidence="5" id="KW-1185">Reference proteome</keyword>
<keyword evidence="1" id="KW-0479">Metal-binding</keyword>